<feature type="transmembrane region" description="Helical" evidence="10">
    <location>
        <begin position="353"/>
        <end position="377"/>
    </location>
</feature>
<dbReference type="GO" id="GO:0031501">
    <property type="term" value="C:mannosyltransferase complex"/>
    <property type="evidence" value="ECO:0007669"/>
    <property type="project" value="TreeGrafter"/>
</dbReference>
<keyword evidence="7" id="KW-0256">Endoplasmic reticulum</keyword>
<feature type="transmembrane region" description="Helical" evidence="10">
    <location>
        <begin position="6"/>
        <end position="25"/>
    </location>
</feature>
<feature type="transmembrane region" description="Helical" evidence="10">
    <location>
        <begin position="169"/>
        <end position="194"/>
    </location>
</feature>
<dbReference type="GO" id="GO:0016020">
    <property type="term" value="C:membrane"/>
    <property type="evidence" value="ECO:0007669"/>
    <property type="project" value="GOC"/>
</dbReference>
<evidence type="ECO:0000256" key="7">
    <source>
        <dbReference type="ARBA" id="ARBA00022824"/>
    </source>
</evidence>
<dbReference type="InterPro" id="IPR007315">
    <property type="entry name" value="PIG-V/Gpi18"/>
</dbReference>
<evidence type="ECO:0000256" key="4">
    <source>
        <dbReference type="ARBA" id="ARBA00022676"/>
    </source>
</evidence>
<sequence>MGIKELIKYFITWRIILFVFLLLALQTIPLEQGFLGGGLTNYLKNPYIFSWLNFDGEHFLVIAQRGYRELEYFFFPLFPLLIRLVAKILSNTLGGYAVTGLLISNLAFFLGLIGLIKLVKLDFSENIVRNAIFLLLLFPTSFYFGSYYSESLFFALCIWAFYFARTKKWIPAGILGILVTATRVVGLALFPALIIESLIQFKKDRIHPLIPVLASFSVMLGFIAYAIFLNIETGDPLNFFHNVTIFGQQRAAGLIVLPQVFYRYIFKIIPNLDYSYFPVVFSTFLELGSAILFLMLVIASFFKLRLSYSIYLMLGYIIPTLSGSFSSFPRYVLVLFPGFILMSIFLSRYRQKVLIITSMIFLIILGIATSLFVRGYWIA</sequence>
<proteinExistence type="predicted"/>
<keyword evidence="8 10" id="KW-1133">Transmembrane helix</keyword>
<evidence type="ECO:0000256" key="5">
    <source>
        <dbReference type="ARBA" id="ARBA00022679"/>
    </source>
</evidence>
<feature type="transmembrane region" description="Helical" evidence="10">
    <location>
        <begin position="131"/>
        <end position="163"/>
    </location>
</feature>
<keyword evidence="5" id="KW-0808">Transferase</keyword>
<evidence type="ECO:0000256" key="9">
    <source>
        <dbReference type="ARBA" id="ARBA00023136"/>
    </source>
</evidence>
<name>A0A0G0LE34_9BACT</name>
<comment type="pathway">
    <text evidence="2">Glycolipid biosynthesis; glycosylphosphatidylinositol-anchor biosynthesis.</text>
</comment>
<dbReference type="PANTHER" id="PTHR12468">
    <property type="entry name" value="GPI MANNOSYLTRANSFERASE 2"/>
    <property type="match status" value="1"/>
</dbReference>
<dbReference type="PANTHER" id="PTHR12468:SF2">
    <property type="entry name" value="GPI MANNOSYLTRANSFERASE 2"/>
    <property type="match status" value="1"/>
</dbReference>
<dbReference type="UniPathway" id="UPA00196"/>
<comment type="subcellular location">
    <subcellularLocation>
        <location evidence="1">Endoplasmic reticulum membrane</location>
        <topology evidence="1">Multi-pass membrane protein</topology>
    </subcellularLocation>
</comment>
<keyword evidence="4" id="KW-0328">Glycosyltransferase</keyword>
<evidence type="ECO:0000256" key="10">
    <source>
        <dbReference type="SAM" id="Phobius"/>
    </source>
</evidence>
<evidence type="ECO:0000256" key="8">
    <source>
        <dbReference type="ARBA" id="ARBA00022989"/>
    </source>
</evidence>
<evidence type="ECO:0000256" key="2">
    <source>
        <dbReference type="ARBA" id="ARBA00004687"/>
    </source>
</evidence>
<keyword evidence="9 10" id="KW-0472">Membrane</keyword>
<protein>
    <recommendedName>
        <fullName evidence="13">Glycosyltransferase RgtA/B/C/D-like domain-containing protein</fullName>
    </recommendedName>
</protein>
<keyword evidence="6 10" id="KW-0812">Transmembrane</keyword>
<evidence type="ECO:0000313" key="11">
    <source>
        <dbReference type="EMBL" id="KKQ86185.1"/>
    </source>
</evidence>
<feature type="transmembrane region" description="Helical" evidence="10">
    <location>
        <begin position="328"/>
        <end position="346"/>
    </location>
</feature>
<dbReference type="AlphaFoldDB" id="A0A0G0LE34"/>
<comment type="caution">
    <text evidence="11">The sequence shown here is derived from an EMBL/GenBank/DDBJ whole genome shotgun (WGS) entry which is preliminary data.</text>
</comment>
<evidence type="ECO:0000256" key="1">
    <source>
        <dbReference type="ARBA" id="ARBA00004477"/>
    </source>
</evidence>
<dbReference type="GO" id="GO:0006506">
    <property type="term" value="P:GPI anchor biosynthetic process"/>
    <property type="evidence" value="ECO:0007669"/>
    <property type="project" value="UniProtKB-UniPathway"/>
</dbReference>
<evidence type="ECO:0000256" key="3">
    <source>
        <dbReference type="ARBA" id="ARBA00022502"/>
    </source>
</evidence>
<feature type="transmembrane region" description="Helical" evidence="10">
    <location>
        <begin position="96"/>
        <end position="119"/>
    </location>
</feature>
<reference evidence="11 12" key="1">
    <citation type="journal article" date="2015" name="Nature">
        <title>rRNA introns, odd ribosomes, and small enigmatic genomes across a large radiation of phyla.</title>
        <authorList>
            <person name="Brown C.T."/>
            <person name="Hug L.A."/>
            <person name="Thomas B.C."/>
            <person name="Sharon I."/>
            <person name="Castelle C.J."/>
            <person name="Singh A."/>
            <person name="Wilkins M.J."/>
            <person name="Williams K.H."/>
            <person name="Banfield J.F."/>
        </authorList>
    </citation>
    <scope>NUCLEOTIDE SEQUENCE [LARGE SCALE GENOMIC DNA]</scope>
</reference>
<dbReference type="STRING" id="1618570.UT08_C0001G0051"/>
<dbReference type="GO" id="GO:0000009">
    <property type="term" value="F:alpha-1,6-mannosyltransferase activity"/>
    <property type="evidence" value="ECO:0007669"/>
    <property type="project" value="InterPro"/>
</dbReference>
<evidence type="ECO:0000256" key="6">
    <source>
        <dbReference type="ARBA" id="ARBA00022692"/>
    </source>
</evidence>
<feature type="transmembrane region" description="Helical" evidence="10">
    <location>
        <begin position="206"/>
        <end position="228"/>
    </location>
</feature>
<feature type="transmembrane region" description="Helical" evidence="10">
    <location>
        <begin position="306"/>
        <end position="322"/>
    </location>
</feature>
<gene>
    <name evidence="11" type="ORF">UT08_C0001G0051</name>
</gene>
<keyword evidence="3" id="KW-0337">GPI-anchor biosynthesis</keyword>
<evidence type="ECO:0000313" key="12">
    <source>
        <dbReference type="Proteomes" id="UP000034081"/>
    </source>
</evidence>
<organism evidence="11 12">
    <name type="scientific">Candidatus Woesebacteria bacterium GW2011_GWB1_38_8</name>
    <dbReference type="NCBI Taxonomy" id="1618570"/>
    <lineage>
        <taxon>Bacteria</taxon>
        <taxon>Candidatus Woeseibacteriota</taxon>
    </lineage>
</organism>
<evidence type="ECO:0008006" key="13">
    <source>
        <dbReference type="Google" id="ProtNLM"/>
    </source>
</evidence>
<feature type="transmembrane region" description="Helical" evidence="10">
    <location>
        <begin position="276"/>
        <end position="299"/>
    </location>
</feature>
<dbReference type="EMBL" id="LBVL01000001">
    <property type="protein sequence ID" value="KKQ86185.1"/>
    <property type="molecule type" value="Genomic_DNA"/>
</dbReference>
<accession>A0A0G0LE34</accession>
<dbReference type="GO" id="GO:0004376">
    <property type="term" value="F:GPI mannosyltransferase activity"/>
    <property type="evidence" value="ECO:0007669"/>
    <property type="project" value="InterPro"/>
</dbReference>
<dbReference type="Proteomes" id="UP000034081">
    <property type="component" value="Unassembled WGS sequence"/>
</dbReference>